<dbReference type="GO" id="GO:0016491">
    <property type="term" value="F:oxidoreductase activity"/>
    <property type="evidence" value="ECO:0007669"/>
    <property type="project" value="UniProtKB-KW"/>
</dbReference>
<dbReference type="AlphaFoldDB" id="A0A1Z4V3C2"/>
<dbReference type="Pfam" id="PF13561">
    <property type="entry name" value="adh_short_C2"/>
    <property type="match status" value="1"/>
</dbReference>
<dbReference type="InterPro" id="IPR050259">
    <property type="entry name" value="SDR"/>
</dbReference>
<dbReference type="InterPro" id="IPR002347">
    <property type="entry name" value="SDR_fam"/>
</dbReference>
<name>A0A1Z4V3C2_9CYAN</name>
<accession>A0A1Z4V3C2</accession>
<evidence type="ECO:0000313" key="3">
    <source>
        <dbReference type="EMBL" id="BAZ85933.1"/>
    </source>
</evidence>
<dbReference type="Proteomes" id="UP000218702">
    <property type="component" value="Chromosome"/>
</dbReference>
<reference evidence="3 4" key="1">
    <citation type="submission" date="2017-06" db="EMBL/GenBank/DDBJ databases">
        <title>Genome sequencing of cyanobaciteial culture collection at National Institute for Environmental Studies (NIES).</title>
        <authorList>
            <person name="Hirose Y."/>
            <person name="Shimura Y."/>
            <person name="Fujisawa T."/>
            <person name="Nakamura Y."/>
            <person name="Kawachi M."/>
        </authorList>
    </citation>
    <scope>NUCLEOTIDE SEQUENCE [LARGE SCALE GENOMIC DNA]</scope>
    <source>
        <strain evidence="3 4">NIES-806</strain>
    </source>
</reference>
<dbReference type="EMBL" id="AP018316">
    <property type="protein sequence ID" value="BAZ85933.1"/>
    <property type="molecule type" value="Genomic_DNA"/>
</dbReference>
<dbReference type="Gene3D" id="3.40.50.720">
    <property type="entry name" value="NAD(P)-binding Rossmann-like Domain"/>
    <property type="match status" value="1"/>
</dbReference>
<dbReference type="FunFam" id="3.40.50.720:FF:000084">
    <property type="entry name" value="Short-chain dehydrogenase reductase"/>
    <property type="match status" value="1"/>
</dbReference>
<keyword evidence="2" id="KW-0560">Oxidoreductase</keyword>
<dbReference type="InterPro" id="IPR036291">
    <property type="entry name" value="NAD(P)-bd_dom_sf"/>
</dbReference>
<evidence type="ECO:0000313" key="4">
    <source>
        <dbReference type="Proteomes" id="UP000218702"/>
    </source>
</evidence>
<proteinExistence type="inferred from homology"/>
<sequence length="251" mass="27604">MSFSLDGHVALVTGSSAGLGKAIALKLGQAGAKVAINYSNNESRAKQALAELEQQGCQAILVRGDVTQEEDVAAIYEAIASQLGAVDILVLNATGNQPQIPFEEYTWQDFQTMLDFFIKSPYLLTRICLPSMKQKQWGRIINISSDVCFRSVNNFSAYVTAKNGQLGFTRSMATELAPFGITVNAVAPGWIPVERHENVPQEKKDAYQVRIPMQQWGNPQDITEAVLYFASHESRFVTGQYLCINGGFTLM</sequence>
<dbReference type="PRINTS" id="PR00080">
    <property type="entry name" value="SDRFAMILY"/>
</dbReference>
<dbReference type="RefSeq" id="WP_096667119.1">
    <property type="nucleotide sequence ID" value="NZ_AP018316.1"/>
</dbReference>
<dbReference type="PANTHER" id="PTHR42879">
    <property type="entry name" value="3-OXOACYL-(ACYL-CARRIER-PROTEIN) REDUCTASE"/>
    <property type="match status" value="1"/>
</dbReference>
<dbReference type="KEGG" id="dcm:NIES806_21370"/>
<gene>
    <name evidence="3" type="ORF">NIES806_21370</name>
</gene>
<dbReference type="PRINTS" id="PR00081">
    <property type="entry name" value="GDHRDH"/>
</dbReference>
<evidence type="ECO:0000256" key="1">
    <source>
        <dbReference type="ARBA" id="ARBA00006484"/>
    </source>
</evidence>
<keyword evidence="4" id="KW-1185">Reference proteome</keyword>
<comment type="similarity">
    <text evidence="1">Belongs to the short-chain dehydrogenases/reductases (SDR) family.</text>
</comment>
<dbReference type="SUPFAM" id="SSF51735">
    <property type="entry name" value="NAD(P)-binding Rossmann-fold domains"/>
    <property type="match status" value="1"/>
</dbReference>
<protein>
    <submittedName>
        <fullName evidence="3">Short-chain dehydrogenase/reductase SDR</fullName>
    </submittedName>
</protein>
<dbReference type="OrthoDB" id="9803333at2"/>
<organism evidence="3 4">
    <name type="scientific">Dolichospermum compactum NIES-806</name>
    <dbReference type="NCBI Taxonomy" id="1973481"/>
    <lineage>
        <taxon>Bacteria</taxon>
        <taxon>Bacillati</taxon>
        <taxon>Cyanobacteriota</taxon>
        <taxon>Cyanophyceae</taxon>
        <taxon>Nostocales</taxon>
        <taxon>Aphanizomenonaceae</taxon>
        <taxon>Dolichospermum</taxon>
        <taxon>Dolichospermum compactum</taxon>
    </lineage>
</organism>
<evidence type="ECO:0000256" key="2">
    <source>
        <dbReference type="ARBA" id="ARBA00023002"/>
    </source>
</evidence>